<keyword evidence="2" id="KW-1185">Reference proteome</keyword>
<dbReference type="Proteomes" id="UP001227126">
    <property type="component" value="Unassembled WGS sequence"/>
</dbReference>
<evidence type="ECO:0000313" key="1">
    <source>
        <dbReference type="EMBL" id="MDK3074952.1"/>
    </source>
</evidence>
<evidence type="ECO:0008006" key="3">
    <source>
        <dbReference type="Google" id="ProtNLM"/>
    </source>
</evidence>
<dbReference type="EMBL" id="JASNJE010000027">
    <property type="protein sequence ID" value="MDK3074952.1"/>
    <property type="molecule type" value="Genomic_DNA"/>
</dbReference>
<protein>
    <recommendedName>
        <fullName evidence="3">Methyltransferase, FkbM family</fullName>
    </recommendedName>
</protein>
<evidence type="ECO:0000313" key="2">
    <source>
        <dbReference type="Proteomes" id="UP001227126"/>
    </source>
</evidence>
<dbReference type="InterPro" id="IPR029063">
    <property type="entry name" value="SAM-dependent_MTases_sf"/>
</dbReference>
<comment type="caution">
    <text evidence="1">The sequence shown here is derived from an EMBL/GenBank/DDBJ whole genome shotgun (WGS) entry which is preliminary data.</text>
</comment>
<organism evidence="1 2">
    <name type="scientific">Sedimentitalea xiamensis</name>
    <dbReference type="NCBI Taxonomy" id="3050037"/>
    <lineage>
        <taxon>Bacteria</taxon>
        <taxon>Pseudomonadati</taxon>
        <taxon>Pseudomonadota</taxon>
        <taxon>Alphaproteobacteria</taxon>
        <taxon>Rhodobacterales</taxon>
        <taxon>Paracoccaceae</taxon>
        <taxon>Sedimentitalea</taxon>
    </lineage>
</organism>
<gene>
    <name evidence="1" type="ORF">QO034_17825</name>
</gene>
<sequence>MRKALNKYLARHGLEIIKTRGLYRRQRFFDAALAHKLNLVREVAEPLDYVVQRGPFAGLRLPAEGAWSDHDVAAKLLGAYEQQLHPRIEALLTLPLAAVVNIGASEGYYVLGMARRNANPRYFAYDIDEKATAVLQEFSQLNGVEVTSLTRFDSEDPLCDLGLKQDDAQVLFIYDCEGCEAGIESFPQDVLRRSLFLVELHDMFCPGVTQQLLDVLSPSHDIELINETGRVFDDFPELAELRMLEQGLILDEWRAEKMSWLYAEPKA</sequence>
<accession>A0ABT7FIM8</accession>
<proteinExistence type="predicted"/>
<reference evidence="1 2" key="1">
    <citation type="submission" date="2023-05" db="EMBL/GenBank/DDBJ databases">
        <title>Sedimentitalea sp. nov. JM2-8.</title>
        <authorList>
            <person name="Huang J."/>
        </authorList>
    </citation>
    <scope>NUCLEOTIDE SEQUENCE [LARGE SCALE GENOMIC DNA]</scope>
    <source>
        <strain evidence="1 2">JM2-8</strain>
    </source>
</reference>
<dbReference type="RefSeq" id="WP_284486880.1">
    <property type="nucleotide sequence ID" value="NZ_JASNJE010000027.1"/>
</dbReference>
<name>A0ABT7FIM8_9RHOB</name>
<dbReference type="SUPFAM" id="SSF53335">
    <property type="entry name" value="S-adenosyl-L-methionine-dependent methyltransferases"/>
    <property type="match status" value="1"/>
</dbReference>